<dbReference type="InterPro" id="IPR049874">
    <property type="entry name" value="ROK_cs"/>
</dbReference>
<comment type="similarity">
    <text evidence="1">Belongs to the ROK (NagC/XylR) family.</text>
</comment>
<dbReference type="Gene3D" id="3.30.420.40">
    <property type="match status" value="2"/>
</dbReference>
<keyword evidence="2" id="KW-0418">Kinase</keyword>
<dbReference type="PROSITE" id="PS01125">
    <property type="entry name" value="ROK"/>
    <property type="match status" value="1"/>
</dbReference>
<dbReference type="GO" id="GO:0016301">
    <property type="term" value="F:kinase activity"/>
    <property type="evidence" value="ECO:0007669"/>
    <property type="project" value="UniProtKB-KW"/>
</dbReference>
<dbReference type="EMBL" id="CADCTQ010000050">
    <property type="protein sequence ID" value="CAA9223046.1"/>
    <property type="molecule type" value="Genomic_DNA"/>
</dbReference>
<organism evidence="2">
    <name type="scientific">uncultured Cytophagales bacterium</name>
    <dbReference type="NCBI Taxonomy" id="158755"/>
    <lineage>
        <taxon>Bacteria</taxon>
        <taxon>Pseudomonadati</taxon>
        <taxon>Bacteroidota</taxon>
        <taxon>Sphingobacteriia</taxon>
        <taxon>Sphingobacteriales</taxon>
        <taxon>environmental samples</taxon>
    </lineage>
</organism>
<gene>
    <name evidence="2" type="ORF">AVDCRST_MAG56-547</name>
</gene>
<dbReference type="Pfam" id="PF00480">
    <property type="entry name" value="ROK"/>
    <property type="match status" value="1"/>
</dbReference>
<dbReference type="PANTHER" id="PTHR18964:SF149">
    <property type="entry name" value="BIFUNCTIONAL UDP-N-ACETYLGLUCOSAMINE 2-EPIMERASE_N-ACETYLMANNOSAMINE KINASE"/>
    <property type="match status" value="1"/>
</dbReference>
<evidence type="ECO:0000313" key="2">
    <source>
        <dbReference type="EMBL" id="CAA9223046.1"/>
    </source>
</evidence>
<dbReference type="InterPro" id="IPR043129">
    <property type="entry name" value="ATPase_NBD"/>
</dbReference>
<reference evidence="2" key="1">
    <citation type="submission" date="2020-02" db="EMBL/GenBank/DDBJ databases">
        <authorList>
            <person name="Meier V. D."/>
        </authorList>
    </citation>
    <scope>NUCLEOTIDE SEQUENCE</scope>
    <source>
        <strain evidence="2">AVDCRST_MAG56</strain>
    </source>
</reference>
<dbReference type="PANTHER" id="PTHR18964">
    <property type="entry name" value="ROK (REPRESSOR, ORF, KINASE) FAMILY"/>
    <property type="match status" value="1"/>
</dbReference>
<dbReference type="SUPFAM" id="SSF53067">
    <property type="entry name" value="Actin-like ATPase domain"/>
    <property type="match status" value="1"/>
</dbReference>
<evidence type="ECO:0000256" key="1">
    <source>
        <dbReference type="ARBA" id="ARBA00006479"/>
    </source>
</evidence>
<protein>
    <submittedName>
        <fullName evidence="2">ROK family sugar kinase or transcriptional regulator</fullName>
    </submittedName>
</protein>
<accession>A0A6J4HIH0</accession>
<keyword evidence="2" id="KW-0808">Transferase</keyword>
<name>A0A6J4HIH0_9SPHI</name>
<dbReference type="InterPro" id="IPR000600">
    <property type="entry name" value="ROK"/>
</dbReference>
<sequence length="312" mass="32264">MHTEPLLAGIEIGGTKLQVVLGGPGGTIQRRQRLPVDRVRGAEGIRAAIEATFREWNVSPAAVGVGFGGPVDWRTGRIATSHQVPGWSGFELGQWLTGKLGCPAFVENDANVAALAEALAGAGAGYANVFYVTLGSGVGGGLVVNGGLYHGALPGETEVGHLRLDRGGTTLESRCSGWAVDGRIREAIGRHPESTLAQLVGTTSPGEARFLGPALERGDALAQSILRETAVDLAFGLSHVVHLLHPEVIILGGGLSLLGEPLRSAMQAHLPPLLMESFRPGPAVTTARLGEDAVPVGALVLAAARYRETAGV</sequence>
<dbReference type="AlphaFoldDB" id="A0A6J4HIH0"/>
<proteinExistence type="inferred from homology"/>